<dbReference type="RefSeq" id="WP_013582185.1">
    <property type="nucleotide sequence ID" value="NC_015065.1"/>
</dbReference>
<feature type="domain" description="Alpha-L-rhamnosidase six-hairpin glycosidase" evidence="6">
    <location>
        <begin position="639"/>
        <end position="971"/>
    </location>
</feature>
<dbReference type="Gene3D" id="2.60.120.260">
    <property type="entry name" value="Galactose-binding domain-like"/>
    <property type="match status" value="2"/>
</dbReference>
<dbReference type="Pfam" id="PF17389">
    <property type="entry name" value="Bac_rhamnosid6H"/>
    <property type="match status" value="1"/>
</dbReference>
<dbReference type="KEGG" id="acm:AciX9_3886"/>
<dbReference type="Pfam" id="PF05592">
    <property type="entry name" value="Bac_rhamnosid"/>
    <property type="match status" value="1"/>
</dbReference>
<feature type="domain" description="Alpha-L-rhamnosidase C-terminal" evidence="7">
    <location>
        <begin position="974"/>
        <end position="1049"/>
    </location>
</feature>
<sequence length="1070" mass="117795">MKAIRLKVNYRLWALSMQILLLISGAARVSALPVGLRVDSRVNPLGVDTAIPSLSWRSDDTQKNWTQSAFRIEVASNLSLLKANMPDVWDSGRVASNESVAIPYKGPTLMATKRYYWRVRTWDRAGKEQTSAELAWWEMGLIGNNSWKAKWIGYSDNTDAQALQRVRWLWLPGGDAHHVSGGQPVEFHYVLHLDAQPAAAVLHCLTGGTFTTLVNGNQTGHKQEWTAFDREDLRNQLHAGPGISGDNDIIVRTIAHEARTPDTTANGFAAVLDLRDEHGHNRQIVTDAAWTARPSSEASWQPAQVVGPLNDLQVNVGSDRRKIVPAPERISTGVSLLRTDFAVDGPIRSARLYITAMGSYRAFLNGKRIGETVLTPGFTDFRKRALYQTYDVTQLAKSGSNAFGVKLGGGWHGSPLLWSGVREFTGPDLLRAQIIVTLQDGTQKIIATDSSWKGSRSATDSAEIYGGESYDARLSETGWNTVQSASKLAWAPVKEGSVSNDTQISAQPDSSPHVSQTLKPVSVHLVDAAGVPAGTKLFDMGQNMVGVVRLRVHGVRGSTVRLRFAERLKPDGSVYTENLRNADATDEYTLRGGGLEEWTPMFTFHGFRYVQAEGLPAGAGRDSLLGEVENSLPDEPSTRFTSSSPLLNSMFELGLWGQRGNFVSIPTDCPQRDERLGWMGDAGVFWQTGSYNFDINAFTHKFMDDVTDGQDARGIFSNVSPNLLQVGPEVVGAPGWGDAGVLVPYATWMQYGDRSVIDKNWDAMERWIRFIEESNTAGLRSNDLGPNYADWLAPDPNTPKDLVATAYWALMTQQMKSMAIATGRAEAAKRYEQLYGKIRKAYRKAYVHEDGSVEGETQTAYVLTLYTGMDEKEESGVITGRLIADIEKHDNHLTTGFLGTPFLLSVLDTQNRSDVAYRLLLNKTYPSWGYMVKKGATTWWERWNGDTGDPGMNSYNHYAFGSVMAWVYRRVSGIDTDASGPGFHHMIIAPQVDPLLRHVRMEYTSVYGKVVTDLTRSADGGLKLSVSLPANTSATVQLPQGDHGTIKQDGALISSKKIEIGSGEAIFTVQ</sequence>
<evidence type="ECO:0000256" key="3">
    <source>
        <dbReference type="ARBA" id="ARBA00022801"/>
    </source>
</evidence>
<geneLocation type="plasmid" evidence="8 9">
    <name>pACIX902</name>
</geneLocation>
<keyword evidence="8" id="KW-0614">Plasmid</keyword>
<evidence type="ECO:0000259" key="4">
    <source>
        <dbReference type="Pfam" id="PF05592"/>
    </source>
</evidence>
<gene>
    <name evidence="8" type="ordered locus">AciX9_3886</name>
</gene>
<dbReference type="Pfam" id="PF17390">
    <property type="entry name" value="Bac_rhamnosid_C"/>
    <property type="match status" value="1"/>
</dbReference>
<evidence type="ECO:0000256" key="2">
    <source>
        <dbReference type="ARBA" id="ARBA00012652"/>
    </source>
</evidence>
<evidence type="ECO:0000259" key="7">
    <source>
        <dbReference type="Pfam" id="PF17390"/>
    </source>
</evidence>
<protein>
    <recommendedName>
        <fullName evidence="2">alpha-L-rhamnosidase</fullName>
        <ecNumber evidence="2">3.2.1.40</ecNumber>
    </recommendedName>
</protein>
<feature type="domain" description="Bacterial alpha-L-rhamnosidase N-terminal" evidence="5">
    <location>
        <begin position="347"/>
        <end position="507"/>
    </location>
</feature>
<dbReference type="EC" id="3.2.1.40" evidence="2"/>
<dbReference type="EMBL" id="CP002482">
    <property type="protein sequence ID" value="ADW71166.1"/>
    <property type="molecule type" value="Genomic_DNA"/>
</dbReference>
<dbReference type="PIRSF" id="PIRSF010631">
    <property type="entry name" value="A-rhamnsds"/>
    <property type="match status" value="1"/>
</dbReference>
<proteinExistence type="predicted"/>
<dbReference type="GO" id="GO:0030596">
    <property type="term" value="F:alpha-L-rhamnosidase activity"/>
    <property type="evidence" value="ECO:0007669"/>
    <property type="project" value="UniProtKB-EC"/>
</dbReference>
<dbReference type="Pfam" id="PF25788">
    <property type="entry name" value="Ig_Rha78A_N"/>
    <property type="match status" value="1"/>
</dbReference>
<name>E8X6L6_GRATM</name>
<dbReference type="InterPro" id="IPR012341">
    <property type="entry name" value="6hp_glycosidase-like_sf"/>
</dbReference>
<evidence type="ECO:0000259" key="6">
    <source>
        <dbReference type="Pfam" id="PF17389"/>
    </source>
</evidence>
<dbReference type="HOGENOM" id="CLU_002926_3_0_0"/>
<evidence type="ECO:0000256" key="1">
    <source>
        <dbReference type="ARBA" id="ARBA00001445"/>
    </source>
</evidence>
<dbReference type="InterPro" id="IPR035396">
    <property type="entry name" value="Bac_rhamnosid6H"/>
</dbReference>
<dbReference type="SMR" id="E8X6L6"/>
<dbReference type="PANTHER" id="PTHR33307">
    <property type="entry name" value="ALPHA-RHAMNOSIDASE (EUROFUNG)"/>
    <property type="match status" value="1"/>
</dbReference>
<comment type="catalytic activity">
    <reaction evidence="1">
        <text>Hydrolysis of terminal non-reducing alpha-L-rhamnose residues in alpha-L-rhamnosides.</text>
        <dbReference type="EC" id="3.2.1.40"/>
    </reaction>
</comment>
<dbReference type="Gene3D" id="2.60.420.10">
    <property type="entry name" value="Maltose phosphorylase, domain 3"/>
    <property type="match status" value="1"/>
</dbReference>
<evidence type="ECO:0000259" key="5">
    <source>
        <dbReference type="Pfam" id="PF08531"/>
    </source>
</evidence>
<dbReference type="AlphaFoldDB" id="E8X6L6"/>
<dbReference type="SUPFAM" id="SSF48208">
    <property type="entry name" value="Six-hairpin glycosidases"/>
    <property type="match status" value="1"/>
</dbReference>
<dbReference type="InterPro" id="IPR016007">
    <property type="entry name" value="Alpha_rhamnosid"/>
</dbReference>
<evidence type="ECO:0000313" key="8">
    <source>
        <dbReference type="EMBL" id="ADW71166.1"/>
    </source>
</evidence>
<organism evidence="9">
    <name type="scientific">Granulicella tundricola (strain ATCC BAA-1859 / DSM 23138 / MP5ACTX9)</name>
    <dbReference type="NCBI Taxonomy" id="1198114"/>
    <lineage>
        <taxon>Bacteria</taxon>
        <taxon>Pseudomonadati</taxon>
        <taxon>Acidobacteriota</taxon>
        <taxon>Terriglobia</taxon>
        <taxon>Terriglobales</taxon>
        <taxon>Acidobacteriaceae</taxon>
        <taxon>Granulicella</taxon>
    </lineage>
</organism>
<dbReference type="InterPro" id="IPR008928">
    <property type="entry name" value="6-hairpin_glycosidase_sf"/>
</dbReference>
<keyword evidence="3" id="KW-0378">Hydrolase</keyword>
<dbReference type="Proteomes" id="UP000000343">
    <property type="component" value="Plasmid pACIX902"/>
</dbReference>
<reference evidence="9" key="1">
    <citation type="submission" date="2011-01" db="EMBL/GenBank/DDBJ databases">
        <title>Complete sequence of plasmid2 of Acidobacterium sp. MP5ACTX9.</title>
        <authorList>
            <consortium name="US DOE Joint Genome Institute"/>
            <person name="Lucas S."/>
            <person name="Copeland A."/>
            <person name="Lapidus A."/>
            <person name="Cheng J.-F."/>
            <person name="Goodwin L."/>
            <person name="Pitluck S."/>
            <person name="Teshima H."/>
            <person name="Detter J.C."/>
            <person name="Han C."/>
            <person name="Tapia R."/>
            <person name="Land M."/>
            <person name="Hauser L."/>
            <person name="Kyrpides N."/>
            <person name="Ivanova N."/>
            <person name="Ovchinnikova G."/>
            <person name="Pagani I."/>
            <person name="Rawat S.R."/>
            <person name="Mannisto M."/>
            <person name="Haggblom M.M."/>
            <person name="Woyke T."/>
        </authorList>
    </citation>
    <scope>NUCLEOTIDE SEQUENCE [LARGE SCALE GENOMIC DNA]</scope>
    <source>
        <strain evidence="9">MP5ACTX9</strain>
        <plasmid evidence="9">Plasmid pACIX902</plasmid>
    </source>
</reference>
<dbReference type="Gene3D" id="1.50.10.10">
    <property type="match status" value="1"/>
</dbReference>
<feature type="domain" description="Alpha-L-rhamnosidase concanavalin-like" evidence="4">
    <location>
        <begin position="532"/>
        <end position="626"/>
    </location>
</feature>
<dbReference type="Gene3D" id="2.60.40.10">
    <property type="entry name" value="Immunoglobulins"/>
    <property type="match status" value="1"/>
</dbReference>
<accession>E8X6L6</accession>
<dbReference type="Pfam" id="PF08531">
    <property type="entry name" value="Bac_rhamnosid_N"/>
    <property type="match status" value="1"/>
</dbReference>
<dbReference type="GO" id="GO:0005975">
    <property type="term" value="P:carbohydrate metabolic process"/>
    <property type="evidence" value="ECO:0007669"/>
    <property type="project" value="InterPro"/>
</dbReference>
<dbReference type="InterPro" id="IPR035398">
    <property type="entry name" value="Bac_rhamnosid_C"/>
</dbReference>
<evidence type="ECO:0000313" key="9">
    <source>
        <dbReference type="Proteomes" id="UP000000343"/>
    </source>
</evidence>
<dbReference type="InterPro" id="IPR008902">
    <property type="entry name" value="Rhamnosid_concanavalin"/>
</dbReference>
<dbReference type="InterPro" id="IPR013783">
    <property type="entry name" value="Ig-like_fold"/>
</dbReference>
<dbReference type="InterPro" id="IPR013737">
    <property type="entry name" value="Bac_rhamnosid_N"/>
</dbReference>
<dbReference type="PANTHER" id="PTHR33307:SF6">
    <property type="entry name" value="ALPHA-RHAMNOSIDASE (EUROFUNG)-RELATED"/>
    <property type="match status" value="1"/>
</dbReference>
<keyword evidence="9" id="KW-1185">Reference proteome</keyword>